<dbReference type="Gene3D" id="2.30.30.100">
    <property type="match status" value="1"/>
</dbReference>
<dbReference type="RefSeq" id="WP_209511854.1">
    <property type="nucleotide sequence ID" value="NZ_JAGGKS010000005.1"/>
</dbReference>
<reference evidence="7 8" key="1">
    <citation type="submission" date="2021-03" db="EMBL/GenBank/DDBJ databases">
        <title>Genomic Encyclopedia of Type Strains, Phase IV (KMG-IV): sequencing the most valuable type-strain genomes for metagenomic binning, comparative biology and taxonomic classification.</title>
        <authorList>
            <person name="Goeker M."/>
        </authorList>
    </citation>
    <scope>NUCLEOTIDE SEQUENCE [LARGE SCALE GENOMIC DNA]</scope>
    <source>
        <strain evidence="7 8">DSM 24004</strain>
    </source>
</reference>
<evidence type="ECO:0000256" key="5">
    <source>
        <dbReference type="ARBA" id="ARBA00024227"/>
    </source>
</evidence>
<evidence type="ECO:0000259" key="6">
    <source>
        <dbReference type="PROSITE" id="PS51733"/>
    </source>
</evidence>
<dbReference type="EMBL" id="JAGGKS010000005">
    <property type="protein sequence ID" value="MBP1926124.1"/>
    <property type="molecule type" value="Genomic_DNA"/>
</dbReference>
<keyword evidence="8" id="KW-1185">Reference proteome</keyword>
<proteinExistence type="predicted"/>
<evidence type="ECO:0000313" key="8">
    <source>
        <dbReference type="Proteomes" id="UP001519342"/>
    </source>
</evidence>
<evidence type="ECO:0000313" key="7">
    <source>
        <dbReference type="EMBL" id="MBP1926124.1"/>
    </source>
</evidence>
<dbReference type="EC" id="6.3.4.15" evidence="5"/>
<dbReference type="PANTHER" id="PTHR12835:SF5">
    <property type="entry name" value="BIOTIN--PROTEIN LIGASE"/>
    <property type="match status" value="1"/>
</dbReference>
<dbReference type="CDD" id="cd16442">
    <property type="entry name" value="BPL"/>
    <property type="match status" value="1"/>
</dbReference>
<evidence type="ECO:0000256" key="2">
    <source>
        <dbReference type="ARBA" id="ARBA00022741"/>
    </source>
</evidence>
<keyword evidence="3" id="KW-0067">ATP-binding</keyword>
<dbReference type="SUPFAM" id="SSF55681">
    <property type="entry name" value="Class II aaRS and biotin synthetases"/>
    <property type="match status" value="1"/>
</dbReference>
<dbReference type="Pfam" id="PF02237">
    <property type="entry name" value="BPL_C"/>
    <property type="match status" value="1"/>
</dbReference>
<dbReference type="NCBIfam" id="TIGR00121">
    <property type="entry name" value="birA_ligase"/>
    <property type="match status" value="1"/>
</dbReference>
<evidence type="ECO:0000256" key="4">
    <source>
        <dbReference type="ARBA" id="ARBA00023267"/>
    </source>
</evidence>
<dbReference type="InterPro" id="IPR045864">
    <property type="entry name" value="aa-tRNA-synth_II/BPL/LPL"/>
</dbReference>
<dbReference type="GO" id="GO:0004077">
    <property type="term" value="F:biotin--[biotin carboxyl-carrier protein] ligase activity"/>
    <property type="evidence" value="ECO:0007669"/>
    <property type="project" value="UniProtKB-EC"/>
</dbReference>
<dbReference type="Proteomes" id="UP001519342">
    <property type="component" value="Unassembled WGS sequence"/>
</dbReference>
<dbReference type="SUPFAM" id="SSF50037">
    <property type="entry name" value="C-terminal domain of transcriptional repressors"/>
    <property type="match status" value="1"/>
</dbReference>
<dbReference type="PROSITE" id="PS51733">
    <property type="entry name" value="BPL_LPL_CATALYTIC"/>
    <property type="match status" value="1"/>
</dbReference>
<feature type="domain" description="BPL/LPL catalytic" evidence="6">
    <location>
        <begin position="35"/>
        <end position="207"/>
    </location>
</feature>
<evidence type="ECO:0000256" key="1">
    <source>
        <dbReference type="ARBA" id="ARBA00022598"/>
    </source>
</evidence>
<evidence type="ECO:0000256" key="3">
    <source>
        <dbReference type="ARBA" id="ARBA00022840"/>
    </source>
</evidence>
<dbReference type="Gene3D" id="3.30.930.10">
    <property type="entry name" value="Bira Bifunctional Protein, Domain 2"/>
    <property type="match status" value="1"/>
</dbReference>
<keyword evidence="4" id="KW-0092">Biotin</keyword>
<name>A0ABS4GEP5_9FIRM</name>
<protein>
    <recommendedName>
        <fullName evidence="5">biotin--[biotin carboxyl-carrier protein] ligase</fullName>
        <ecNumber evidence="5">6.3.4.15</ecNumber>
    </recommendedName>
</protein>
<dbReference type="InterPro" id="IPR003142">
    <property type="entry name" value="BPL_C"/>
</dbReference>
<organism evidence="7 8">
    <name type="scientific">Sedimentibacter acidaminivorans</name>
    <dbReference type="NCBI Taxonomy" id="913099"/>
    <lineage>
        <taxon>Bacteria</taxon>
        <taxon>Bacillati</taxon>
        <taxon>Bacillota</taxon>
        <taxon>Tissierellia</taxon>
        <taxon>Sedimentibacter</taxon>
    </lineage>
</organism>
<accession>A0ABS4GEP5</accession>
<sequence>MNLEEINFTNINGCSDLLTADKINKNLDTQFIGRNIIHVDTIDSTNSYAKTIGPSCDDGTVITCENQVEGRGRLGRQWKSHSGSICMSIVLKPDIDISQVSKITQVCAASVSLSLDELKVDAKIKWPNDLMINNKKICGILTEMNSYKSHVNYVVIGMGLNVNNEDFPDEIKDIATSILSETGRYIERSIIVSKILNNFEILYNEFINNKNFILSLNICKLKSNIIGKNINLIKNKEVTKAKALDLGEEGDLIVQYENGEIDSIISGEISVREIL</sequence>
<dbReference type="InterPro" id="IPR008988">
    <property type="entry name" value="Transcriptional_repressor_C"/>
</dbReference>
<dbReference type="InterPro" id="IPR004143">
    <property type="entry name" value="BPL_LPL_catalytic"/>
</dbReference>
<dbReference type="InterPro" id="IPR004408">
    <property type="entry name" value="Biotin_CoA_COase_ligase"/>
</dbReference>
<keyword evidence="2" id="KW-0547">Nucleotide-binding</keyword>
<dbReference type="Pfam" id="PF03099">
    <property type="entry name" value="BPL_LplA_LipB"/>
    <property type="match status" value="1"/>
</dbReference>
<dbReference type="PANTHER" id="PTHR12835">
    <property type="entry name" value="BIOTIN PROTEIN LIGASE"/>
    <property type="match status" value="1"/>
</dbReference>
<gene>
    <name evidence="7" type="ORF">J2Z76_001988</name>
</gene>
<comment type="caution">
    <text evidence="7">The sequence shown here is derived from an EMBL/GenBank/DDBJ whole genome shotgun (WGS) entry which is preliminary data.</text>
</comment>
<keyword evidence="1 7" id="KW-0436">Ligase</keyword>